<sequence length="125" mass="13737">MKPVSKEEFLEILERQQKSGLSIKDFCANESYTVSSFHYWKTKFGLTRPYNNHAPEAPTSTLAPISINLPVKAPVSSPASSPRSSQGEIRIKLPGGIQVSFIGTAQAELAINLLNQICSRHVLPE</sequence>
<evidence type="ECO:0008006" key="2">
    <source>
        <dbReference type="Google" id="ProtNLM"/>
    </source>
</evidence>
<protein>
    <recommendedName>
        <fullName evidence="2">Transposase</fullName>
    </recommendedName>
</protein>
<comment type="caution">
    <text evidence="1">The sequence shown here is derived from an EMBL/GenBank/DDBJ whole genome shotgun (WGS) entry which is preliminary data.</text>
</comment>
<reference evidence="1" key="1">
    <citation type="submission" date="2019-08" db="EMBL/GenBank/DDBJ databases">
        <authorList>
            <person name="Kucharzyk K."/>
            <person name="Murdoch R.W."/>
            <person name="Higgins S."/>
            <person name="Loffler F."/>
        </authorList>
    </citation>
    <scope>NUCLEOTIDE SEQUENCE</scope>
</reference>
<organism evidence="1">
    <name type="scientific">bioreactor metagenome</name>
    <dbReference type="NCBI Taxonomy" id="1076179"/>
    <lineage>
        <taxon>unclassified sequences</taxon>
        <taxon>metagenomes</taxon>
        <taxon>ecological metagenomes</taxon>
    </lineage>
</organism>
<dbReference type="NCBIfam" id="NF047593">
    <property type="entry name" value="IS66_ISAeme5_TnpA"/>
    <property type="match status" value="1"/>
</dbReference>
<accession>A0A644Y5D1</accession>
<gene>
    <name evidence="1" type="ORF">SDC9_70219</name>
</gene>
<proteinExistence type="predicted"/>
<dbReference type="AlphaFoldDB" id="A0A644Y5D1"/>
<evidence type="ECO:0000313" key="1">
    <source>
        <dbReference type="EMBL" id="MPM23745.1"/>
    </source>
</evidence>
<name>A0A644Y5D1_9ZZZZ</name>
<dbReference type="EMBL" id="VSSQ01004102">
    <property type="protein sequence ID" value="MPM23745.1"/>
    <property type="molecule type" value="Genomic_DNA"/>
</dbReference>